<dbReference type="RefSeq" id="WP_122200162.1">
    <property type="nucleotide sequence ID" value="NZ_JBHSKC010000021.1"/>
</dbReference>
<evidence type="ECO:0000313" key="2">
    <source>
        <dbReference type="EMBL" id="RMI30464.1"/>
    </source>
</evidence>
<feature type="compositionally biased region" description="Basic and acidic residues" evidence="1">
    <location>
        <begin position="1"/>
        <end position="10"/>
    </location>
</feature>
<gene>
    <name evidence="2" type="ORF">EBO15_42960</name>
</gene>
<sequence>MSETEDRRPGTEPPTPSDDRSDADAAEQMTDLESDEDESQGPPPMDVDEADFVEQGRVVRQDEEDYR</sequence>
<dbReference type="OrthoDB" id="3543876at2"/>
<proteinExistence type="predicted"/>
<dbReference type="AlphaFoldDB" id="A0A3M2KZA9"/>
<feature type="region of interest" description="Disordered" evidence="1">
    <location>
        <begin position="1"/>
        <end position="67"/>
    </location>
</feature>
<name>A0A3M2KZA9_9ACTN</name>
<protein>
    <submittedName>
        <fullName evidence="2">Uncharacterized protein</fullName>
    </submittedName>
</protein>
<keyword evidence="3" id="KW-1185">Reference proteome</keyword>
<reference evidence="2 3" key="1">
    <citation type="submission" date="2018-10" db="EMBL/GenBank/DDBJ databases">
        <title>Isolation from soil.</title>
        <authorList>
            <person name="Hu J."/>
        </authorList>
    </citation>
    <scope>NUCLEOTIDE SEQUENCE [LARGE SCALE GENOMIC DNA]</scope>
    <source>
        <strain evidence="2 3">NEAU-Ht49</strain>
    </source>
</reference>
<accession>A0A3M2KZA9</accession>
<dbReference type="Proteomes" id="UP000282674">
    <property type="component" value="Unassembled WGS sequence"/>
</dbReference>
<evidence type="ECO:0000313" key="3">
    <source>
        <dbReference type="Proteomes" id="UP000282674"/>
    </source>
</evidence>
<comment type="caution">
    <text evidence="2">The sequence shown here is derived from an EMBL/GenBank/DDBJ whole genome shotgun (WGS) entry which is preliminary data.</text>
</comment>
<feature type="compositionally biased region" description="Basic and acidic residues" evidence="1">
    <location>
        <begin position="57"/>
        <end position="67"/>
    </location>
</feature>
<dbReference type="EMBL" id="RFFG01000230">
    <property type="protein sequence ID" value="RMI30464.1"/>
    <property type="molecule type" value="Genomic_DNA"/>
</dbReference>
<organism evidence="2 3">
    <name type="scientific">Actinomadura harenae</name>
    <dbReference type="NCBI Taxonomy" id="2483351"/>
    <lineage>
        <taxon>Bacteria</taxon>
        <taxon>Bacillati</taxon>
        <taxon>Actinomycetota</taxon>
        <taxon>Actinomycetes</taxon>
        <taxon>Streptosporangiales</taxon>
        <taxon>Thermomonosporaceae</taxon>
        <taxon>Actinomadura</taxon>
    </lineage>
</organism>
<evidence type="ECO:0000256" key="1">
    <source>
        <dbReference type="SAM" id="MobiDB-lite"/>
    </source>
</evidence>
<feature type="compositionally biased region" description="Acidic residues" evidence="1">
    <location>
        <begin position="30"/>
        <end position="39"/>
    </location>
</feature>